<evidence type="ECO:0000313" key="3">
    <source>
        <dbReference type="Proteomes" id="UP001596455"/>
    </source>
</evidence>
<sequence>MQQASPDRPAAPDDPSGLAPVSAVPVAYGAYVFDLDGTLYLGDELLPGVEALMAALAAAGRRRVFVTNNPTRSREHYAQKLQALGVRAAPEEIVTSATLTAAWLREHQADAVCLVLGEPPLVEALTAAGLRVSEDPAEVTLVVTSFDRTFDYARLRAAFDALWRRPQTRFVATHPDAYCPLPGGRGEPDAAAVTAAVEACTGRRVEHVVGKPEPTALRTALSLVGVDVTDAIMVGDRLGTDIAMGVAAGTATALVLTGDSTLADVQAAPPSSRPTYLLDRIDALAAALETT</sequence>
<dbReference type="Proteomes" id="UP001596455">
    <property type="component" value="Unassembled WGS sequence"/>
</dbReference>
<keyword evidence="2" id="KW-0378">Hydrolase</keyword>
<dbReference type="GO" id="GO:0016787">
    <property type="term" value="F:hydrolase activity"/>
    <property type="evidence" value="ECO:0007669"/>
    <property type="project" value="UniProtKB-KW"/>
</dbReference>
<dbReference type="SUPFAM" id="SSF56784">
    <property type="entry name" value="HAD-like"/>
    <property type="match status" value="1"/>
</dbReference>
<dbReference type="PANTHER" id="PTHR19288">
    <property type="entry name" value="4-NITROPHENYLPHOSPHATASE-RELATED"/>
    <property type="match status" value="1"/>
</dbReference>
<comment type="similarity">
    <text evidence="1">Belongs to the HAD-like hydrolase superfamily.</text>
</comment>
<dbReference type="PANTHER" id="PTHR19288:SF46">
    <property type="entry name" value="HALOACID DEHALOGENASE-LIKE HYDROLASE DOMAIN-CONTAINING PROTEIN 2"/>
    <property type="match status" value="1"/>
</dbReference>
<dbReference type="InterPro" id="IPR006357">
    <property type="entry name" value="HAD-SF_hydro_IIA"/>
</dbReference>
<dbReference type="Pfam" id="PF13344">
    <property type="entry name" value="Hydrolase_6"/>
    <property type="match status" value="1"/>
</dbReference>
<dbReference type="Gene3D" id="3.40.50.1000">
    <property type="entry name" value="HAD superfamily/HAD-like"/>
    <property type="match status" value="2"/>
</dbReference>
<dbReference type="PIRSF" id="PIRSF000915">
    <property type="entry name" value="PGP-type_phosphatase"/>
    <property type="match status" value="1"/>
</dbReference>
<dbReference type="InterPro" id="IPR036412">
    <property type="entry name" value="HAD-like_sf"/>
</dbReference>
<organism evidence="2 3">
    <name type="scientific">Georgenia alba</name>
    <dbReference type="NCBI Taxonomy" id="2233858"/>
    <lineage>
        <taxon>Bacteria</taxon>
        <taxon>Bacillati</taxon>
        <taxon>Actinomycetota</taxon>
        <taxon>Actinomycetes</taxon>
        <taxon>Micrococcales</taxon>
        <taxon>Bogoriellaceae</taxon>
        <taxon>Georgenia</taxon>
    </lineage>
</organism>
<dbReference type="InterPro" id="IPR023214">
    <property type="entry name" value="HAD_sf"/>
</dbReference>
<proteinExistence type="inferred from homology"/>
<dbReference type="EMBL" id="JBHTCQ010000002">
    <property type="protein sequence ID" value="MFC7405456.1"/>
    <property type="molecule type" value="Genomic_DNA"/>
</dbReference>
<reference evidence="3" key="1">
    <citation type="journal article" date="2019" name="Int. J. Syst. Evol. Microbiol.">
        <title>The Global Catalogue of Microorganisms (GCM) 10K type strain sequencing project: providing services to taxonomists for standard genome sequencing and annotation.</title>
        <authorList>
            <consortium name="The Broad Institute Genomics Platform"/>
            <consortium name="The Broad Institute Genome Sequencing Center for Infectious Disease"/>
            <person name="Wu L."/>
            <person name="Ma J."/>
        </authorList>
    </citation>
    <scope>NUCLEOTIDE SEQUENCE [LARGE SCALE GENOMIC DNA]</scope>
    <source>
        <strain evidence="3">JCM 1490</strain>
    </source>
</reference>
<dbReference type="RefSeq" id="WP_382393912.1">
    <property type="nucleotide sequence ID" value="NZ_JBHTCQ010000002.1"/>
</dbReference>
<evidence type="ECO:0000313" key="2">
    <source>
        <dbReference type="EMBL" id="MFC7405456.1"/>
    </source>
</evidence>
<gene>
    <name evidence="2" type="ORF">ACFQQL_10095</name>
</gene>
<dbReference type="NCBIfam" id="TIGR01460">
    <property type="entry name" value="HAD-SF-IIA"/>
    <property type="match status" value="1"/>
</dbReference>
<evidence type="ECO:0000256" key="1">
    <source>
        <dbReference type="PIRNR" id="PIRNR000915"/>
    </source>
</evidence>
<dbReference type="Pfam" id="PF13242">
    <property type="entry name" value="Hydrolase_like"/>
    <property type="match status" value="1"/>
</dbReference>
<protein>
    <submittedName>
        <fullName evidence="2">HAD-IIA family hydrolase</fullName>
    </submittedName>
</protein>
<name>A0ABW2Q8B3_9MICO</name>
<comment type="caution">
    <text evidence="2">The sequence shown here is derived from an EMBL/GenBank/DDBJ whole genome shotgun (WGS) entry which is preliminary data.</text>
</comment>
<accession>A0ABW2Q8B3</accession>
<keyword evidence="3" id="KW-1185">Reference proteome</keyword>